<evidence type="ECO:0000256" key="3">
    <source>
        <dbReference type="ARBA" id="ARBA00022670"/>
    </source>
</evidence>
<dbReference type="GO" id="GO:0004843">
    <property type="term" value="F:cysteine-type deubiquitinase activity"/>
    <property type="evidence" value="ECO:0007669"/>
    <property type="project" value="UniProtKB-EC"/>
</dbReference>
<dbReference type="PANTHER" id="PTHR13367">
    <property type="entry name" value="UBIQUITIN THIOESTERASE"/>
    <property type="match status" value="1"/>
</dbReference>
<evidence type="ECO:0000256" key="5">
    <source>
        <dbReference type="ARBA" id="ARBA00022801"/>
    </source>
</evidence>
<evidence type="ECO:0000256" key="6">
    <source>
        <dbReference type="ARBA" id="ARBA00022807"/>
    </source>
</evidence>
<proteinExistence type="predicted"/>
<dbReference type="InterPro" id="IPR051346">
    <property type="entry name" value="OTU_Deubiquitinase"/>
</dbReference>
<reference evidence="12" key="1">
    <citation type="submission" date="2016-07" db="EMBL/GenBank/DDBJ databases">
        <title>Multiple horizontal gene transfer events from other fungi enriched the ability of initially mycotrophic Trichoderma (Ascomycota) to feed on dead plant biomass.</title>
        <authorList>
            <consortium name="DOE Joint Genome Institute"/>
            <person name="Atanasova L."/>
            <person name="Chenthamara K."/>
            <person name="Zhang J."/>
            <person name="Grujic M."/>
            <person name="Henrissat B."/>
            <person name="Kuo A."/>
            <person name="Aerts A."/>
            <person name="Salamov A."/>
            <person name="Lipzen A."/>
            <person name="Labutti K."/>
            <person name="Barry K."/>
            <person name="Miao Y."/>
            <person name="Rahimi M.J."/>
            <person name="Shen Q."/>
            <person name="Grigoriev I.V."/>
            <person name="Kubicek C.P."/>
            <person name="Druzhinina I.S."/>
        </authorList>
    </citation>
    <scope>NUCLEOTIDE SEQUENCE [LARGE SCALE GENOMIC DNA]</scope>
    <source>
        <strain evidence="12">TUCIM 6016</strain>
    </source>
</reference>
<sequence length="2977" mass="339830">MPTGSSNVLSAPTLEYLFHHMFLPPKLPGGDDTSVTHEADLIDYVLKSLSEYLQETELSCHRAIRAAMSMMENMKAGRDDEGFLREVVLRDTLRNILSSVPDTAVPLHIRMQNAGVLFRRDRDVAIFELFELSPTNQAVYATKGRLIRHFPATAISVPLDTFTNESFQEVLAKTMTKMSYEAVQESIPKARKADQDHDEGRETNHPRIVTELLSSFLRGLGHPTAVPGVSKNTREEVMWDQSKLPWRRSPVWLLVRCSLHLTMNRMSIGSGEIYKSFMIFLLSRVLRDATHLGSASETLKMMSAKVSRRLLKLQQPATGRWLSTVHNSVSSASHLMDERWQLIRDLSQPTLNLKALSTLNMAQDLCINPQGLDDFISSISKRDALSKVSSFCPASDVFNCDENMPTIPTDPDEKAIPFVLAMVELWVAENLDGWLKTHLHDNSSCPSICNLMSCYHGLAKHWYNGRPEGTSRMVLVCLELWIAADTVATHTLPLLKEYEHEIPVEVLQALLLGFREDMERLHRAETYLQHRRDDARPHRRPSIMVSYGLPGSFPVEYFTRSPLHQDLLRRIELWAHKERDSKREEFRKLHAEYTQLMEQYNQGTCETRLRWEHGYSYSEHHPDCSRCQLHTEAVKLRIQVHEWPLSSKPLEAQATVFELALPRNFGEWRDATVFIIDDLLLSKSQFTEGSETSYPLRSYSALSSFFQTKPTLRVHLLSNTKPHVNTHRGKRDISTSSEADRLHGCVSRVRENWQSNISLWVFVFLTARLVTMTTTQSLKEEALGLLTECRVITLRWLEKLQARAHETKDEDQRIQFLQIAFRVSLICADTFNLDNDSLSKTLPNPTQAAVLLEASINIFNNIGLLHKERERETLDETMHDRWVFTLHRARRILVKEVLLNSNSCLDISISRYWPDFRRDTDWHLVSSTCSWLETVTNGRKVHFNILSGSLLIDGSPLSRLPREYEAHHDFERVFGRFVLEVMPSTAQGMRFRGCKTFDGYAVHFGMVEDTSADEDDLLIRLEDATMCLPTLDLVPSRIFKQSMPHAFARGYVHWYNHATKSIEFCPMKDPWKRSLDNWTMTQYGGHWKLTRRESTSLVAPNSESAALLATIFSPLDSLLNLHILFNADDKTSVIEIPRLQLEFSLKHGESVIRSRQFRGKQIDADQSMETLVGFKSKLILQDSQMTGDRMAIIPEGDISFGRDCSTGHIRARVEYGTAHRVLQYTIDSQLRRLVDNATVHSKLFLAYIHALTSYCVPDPFLSRTGTEEALAILQSASIRSIDYLTEDSIKILCGIAALTPSRKFYPEHLRSMQTVIWHPDLSFLAQDSRFYKIVSGNLETVSALSFLHPPNAPKLSGITTRRDIDDFLIEREIYACSRYQVSLCGAEDYGTIQGIQYQSRDRGTSSRVALAGQIARKVHDAVAKLEHHPANDAFVNSIYQLLSHKDGTPATRIVPSLLEMEYGSRWLQDPLEFLYKFWCRLHFAFQTDRGWLNKYQAMIWLTTLAYSTKCDGDVLQSLLMLSLTEHLPATPLPEESLYHLKEGYECKIQTLRSILEHASKDFHAGCPEEAITPYRGESPIDTARRQRATFDSNQREFISSFVDDLVDQWPCSMPVQPQNHLHHTYINVSDAMVKVRAQWQVWHDNYKFRGYLQEFGSRLSHYQVGNVDMSRRLSLCYPGPAGRPRGYVSVDDLFARPPPIIPNTKSSLDLATLSTTATDDMGDHKLSEMLKYLKRQAKFDFERRYLSELARSLTDLGTCREMMLNENCMSMRAATFQSHLGQCDIHVQGIYDALLGAVLQKQDKRNKMEETARIAGFWPRLSPTFFLQQLGRRRWPSLSEAWKKAIVAYGVAITALQQAQRLVQLIGKDVDLLREVQNPGHSWDPHQFPEWLLLECESGIMIRHVQHQIAERMISPDNDENAVMQLNMGEGKSSVIVPMVATALSNGSRIVRIVVAKPQAKQMHQMLVSKLSGLIDRPIFRMPFSRAIRMDPGRAAMVEELARRSMREGGVMLVQPEHLLSFQLMGLECLIDGKEAVGRCMLNAQKLFDHSSRDIVDESDENFNVKFELIYTIGLQQSIEHTPDRWVVIQEVLDRFAAVCLELKKDSFSESLEIGDQYLGRFPRIRILRSDAELAVLSRLAHSICCTGITGLSIARQPKHVRDAVYRYITYSSPTPQEISAVEESAYWGESTRHYILLLRGLFAGGILAFAFGQKRWRVDYGTDANRETKTRLAVPFRAKDNPTPRSEFSQPDVVILLTCLSYYYSGLKDQDLFETLDHLIRSDNADLEYSAWVRTAPQLPRAFQHLTGVNIRDRAQCIGSIFPMLRYSKGAIDYFLSRIVFAKESREFPHKLSASGWDLAKKKANSTTGFSGTNDSRYVLPLAIKQLDIPAQNHTNALVLEYLLRPENGIRLMSETSRGFALGSDSLLEMVSEMGPRTRVILDVGAQIIELDNLQFARKWLDSIKDKISVQAVVFFNDADELTVIDKSGKVEPLQLSPFASQLDQCLVFLDEAHTRGTDLRLPSDYQAAVTLGANLTKDKLVQACMRMRKLGKGQSVVFCIPREIEQKILMRQDPESSSPGKITVSDVLCWTISETWLDLRRTVPLWLTQGVRFYEQDALWEQSTLLDSSYDHTVWAKKFLEAEAQSLEVRYRPRSALKSSQLVQRAGPEMRVEFENRCQEFGLKEFHSSSLQEEQERELSPETEREREVELPPQVEPRAHFCHDDLVHFVEHGKFPTNFTAFKPAFYSLSETSAAEHLDVSDYPSSIWATQDYCATVMMNEALDNVTDLFQRPVQWILTSKDANDVIDRLAIISPFEAHQLLRRIETCKMVTLHLYAPRTNHAFEPLDRLTLYTVPPQERKPTLPQGMMIELDIFAGQLYLSSFDEYATLCDMLGLARDLPDDEVVLGPDGFIPPGTVSGDIINKSAFKRSPVPFLKVLMKIRRNCEVIDKTHMGKILDGILLRQADFDEEKEMS</sequence>
<name>A0A2T4AXF1_9HYPO</name>
<keyword evidence="5" id="KW-0378">Hydrolase</keyword>
<feature type="domain" description="DUF6606" evidence="10">
    <location>
        <begin position="17"/>
        <end position="286"/>
    </location>
</feature>
<keyword evidence="3" id="KW-0645">Protease</keyword>
<evidence type="ECO:0000313" key="12">
    <source>
        <dbReference type="Proteomes" id="UP000241546"/>
    </source>
</evidence>
<dbReference type="PANTHER" id="PTHR13367:SF34">
    <property type="match status" value="1"/>
</dbReference>
<comment type="catalytic activity">
    <reaction evidence="1">
        <text>Thiol-dependent hydrolysis of ester, thioester, amide, peptide and isopeptide bonds formed by the C-terminal Gly of ubiquitin (a 76-residue protein attached to proteins as an intracellular targeting signal).</text>
        <dbReference type="EC" id="3.4.19.12"/>
    </reaction>
</comment>
<dbReference type="Pfam" id="PF12340">
    <property type="entry name" value="DUF3638"/>
    <property type="match status" value="1"/>
</dbReference>
<dbReference type="EMBL" id="KZ680229">
    <property type="protein sequence ID" value="PTB61752.1"/>
    <property type="molecule type" value="Genomic_DNA"/>
</dbReference>
<dbReference type="Proteomes" id="UP000241546">
    <property type="component" value="Unassembled WGS sequence"/>
</dbReference>
<organism evidence="11 12">
    <name type="scientific">Trichoderma citrinoviride</name>
    <dbReference type="NCBI Taxonomy" id="58853"/>
    <lineage>
        <taxon>Eukaryota</taxon>
        <taxon>Fungi</taxon>
        <taxon>Dikarya</taxon>
        <taxon>Ascomycota</taxon>
        <taxon>Pezizomycotina</taxon>
        <taxon>Sordariomycetes</taxon>
        <taxon>Hypocreomycetidae</taxon>
        <taxon>Hypocreales</taxon>
        <taxon>Hypocreaceae</taxon>
        <taxon>Trichoderma</taxon>
    </lineage>
</organism>
<keyword evidence="6" id="KW-0788">Thiol protease</keyword>
<keyword evidence="12" id="KW-1185">Reference proteome</keyword>
<feature type="region of interest" description="Disordered" evidence="7">
    <location>
        <begin position="2689"/>
        <end position="2714"/>
    </location>
</feature>
<dbReference type="GeneID" id="36600030"/>
<dbReference type="GO" id="GO:0006508">
    <property type="term" value="P:proteolysis"/>
    <property type="evidence" value="ECO:0007669"/>
    <property type="project" value="UniProtKB-KW"/>
</dbReference>
<dbReference type="InterPro" id="IPR046541">
    <property type="entry name" value="DUF6606"/>
</dbReference>
<protein>
    <recommendedName>
        <fullName evidence="2">ubiquitinyl hydrolase 1</fullName>
        <ecNumber evidence="2">3.4.19.12</ecNumber>
    </recommendedName>
</protein>
<dbReference type="InterPro" id="IPR022099">
    <property type="entry name" value="DUF3638"/>
</dbReference>
<dbReference type="Pfam" id="PF20255">
    <property type="entry name" value="DUF6606"/>
    <property type="match status" value="1"/>
</dbReference>
<dbReference type="RefSeq" id="XP_024745072.1">
    <property type="nucleotide sequence ID" value="XM_024891912.1"/>
</dbReference>
<keyword evidence="4" id="KW-0833">Ubl conjugation pathway</keyword>
<dbReference type="EC" id="3.4.19.12" evidence="2"/>
<evidence type="ECO:0000256" key="4">
    <source>
        <dbReference type="ARBA" id="ARBA00022786"/>
    </source>
</evidence>
<dbReference type="Pfam" id="PF12359">
    <property type="entry name" value="DUF3645"/>
    <property type="match status" value="1"/>
</dbReference>
<evidence type="ECO:0000256" key="1">
    <source>
        <dbReference type="ARBA" id="ARBA00000707"/>
    </source>
</evidence>
<feature type="domain" description="DUF3638" evidence="8">
    <location>
        <begin position="1882"/>
        <end position="2102"/>
    </location>
</feature>
<evidence type="ECO:0000313" key="11">
    <source>
        <dbReference type="EMBL" id="PTB61752.1"/>
    </source>
</evidence>
<evidence type="ECO:0000259" key="10">
    <source>
        <dbReference type="Pfam" id="PF20255"/>
    </source>
</evidence>
<evidence type="ECO:0000256" key="7">
    <source>
        <dbReference type="SAM" id="MobiDB-lite"/>
    </source>
</evidence>
<evidence type="ECO:0000256" key="2">
    <source>
        <dbReference type="ARBA" id="ARBA00012759"/>
    </source>
</evidence>
<dbReference type="OrthoDB" id="4889671at2759"/>
<feature type="domain" description="DUF3645" evidence="9">
    <location>
        <begin position="2229"/>
        <end position="2259"/>
    </location>
</feature>
<gene>
    <name evidence="11" type="ORF">BBK36DRAFT_1131047</name>
</gene>
<evidence type="ECO:0000259" key="9">
    <source>
        <dbReference type="Pfam" id="PF12359"/>
    </source>
</evidence>
<evidence type="ECO:0000259" key="8">
    <source>
        <dbReference type="Pfam" id="PF12340"/>
    </source>
</evidence>
<feature type="compositionally biased region" description="Basic and acidic residues" evidence="7">
    <location>
        <begin position="2699"/>
        <end position="2712"/>
    </location>
</feature>
<dbReference type="InterPro" id="IPR022105">
    <property type="entry name" value="DUF3645"/>
</dbReference>
<accession>A0A2T4AXF1</accession>